<evidence type="ECO:0000256" key="1">
    <source>
        <dbReference type="SAM" id="MobiDB-lite"/>
    </source>
</evidence>
<comment type="caution">
    <text evidence="2">The sequence shown here is derived from an EMBL/GenBank/DDBJ whole genome shotgun (WGS) entry which is preliminary data.</text>
</comment>
<dbReference type="EMBL" id="JBICBT010000775">
    <property type="protein sequence ID" value="KAL3101560.1"/>
    <property type="molecule type" value="Genomic_DNA"/>
</dbReference>
<sequence length="252" mass="28964">MPEDQRRRNIGNVDHIFGNISDHTLWGFAGVQKSGREKFLRRKLRIILDLLKPKAVVIRDEAMEKQFNRRHGAKPRSFAVGDRILARHRLSQPWRPGKITKCKGVIYYVEFLDGKFGLFHANQLLFVRSTDEIGTDALKVFNDAFDLPLAPPLVPHGGQVQLPVVAPAVSLHQPWTNNPSWRKLIQRQKCLINHDRNANGDRLIATPHHERTDQTDESNGRIRRTDHWKSRGKDFIRGKMLGSVLFCPLIII</sequence>
<protein>
    <submittedName>
        <fullName evidence="2">Uncharacterized protein</fullName>
    </submittedName>
</protein>
<evidence type="ECO:0000313" key="3">
    <source>
        <dbReference type="Proteomes" id="UP001620626"/>
    </source>
</evidence>
<evidence type="ECO:0000313" key="2">
    <source>
        <dbReference type="EMBL" id="KAL3101560.1"/>
    </source>
</evidence>
<dbReference type="Proteomes" id="UP001620626">
    <property type="component" value="Unassembled WGS sequence"/>
</dbReference>
<name>A0ABD2KFX3_9BILA</name>
<gene>
    <name evidence="2" type="ORF">niasHT_023080</name>
</gene>
<reference evidence="2 3" key="1">
    <citation type="submission" date="2024-10" db="EMBL/GenBank/DDBJ databases">
        <authorList>
            <person name="Kim D."/>
        </authorList>
    </citation>
    <scope>NUCLEOTIDE SEQUENCE [LARGE SCALE GENOMIC DNA]</scope>
    <source>
        <strain evidence="2">BH-2024</strain>
    </source>
</reference>
<feature type="compositionally biased region" description="Basic and acidic residues" evidence="1">
    <location>
        <begin position="207"/>
        <end position="223"/>
    </location>
</feature>
<organism evidence="2 3">
    <name type="scientific">Heterodera trifolii</name>
    <dbReference type="NCBI Taxonomy" id="157864"/>
    <lineage>
        <taxon>Eukaryota</taxon>
        <taxon>Metazoa</taxon>
        <taxon>Ecdysozoa</taxon>
        <taxon>Nematoda</taxon>
        <taxon>Chromadorea</taxon>
        <taxon>Rhabditida</taxon>
        <taxon>Tylenchina</taxon>
        <taxon>Tylenchomorpha</taxon>
        <taxon>Tylenchoidea</taxon>
        <taxon>Heteroderidae</taxon>
        <taxon>Heteroderinae</taxon>
        <taxon>Heterodera</taxon>
    </lineage>
</organism>
<accession>A0ABD2KFX3</accession>
<dbReference type="Gene3D" id="2.30.30.140">
    <property type="match status" value="1"/>
</dbReference>
<proteinExistence type="predicted"/>
<keyword evidence="3" id="KW-1185">Reference proteome</keyword>
<feature type="region of interest" description="Disordered" evidence="1">
    <location>
        <begin position="204"/>
        <end position="223"/>
    </location>
</feature>
<dbReference type="AlphaFoldDB" id="A0ABD2KFX3"/>